<dbReference type="AlphaFoldDB" id="A0A917A4B7"/>
<evidence type="ECO:0000313" key="1">
    <source>
        <dbReference type="EMBL" id="GGE26454.1"/>
    </source>
</evidence>
<dbReference type="Proteomes" id="UP000660801">
    <property type="component" value="Unassembled WGS sequence"/>
</dbReference>
<reference evidence="1" key="2">
    <citation type="submission" date="2020-09" db="EMBL/GenBank/DDBJ databases">
        <authorList>
            <person name="Sun Q."/>
            <person name="Zhou Y."/>
        </authorList>
    </citation>
    <scope>NUCLEOTIDE SEQUENCE</scope>
    <source>
        <strain evidence="1">CGMCC 1.15533</strain>
    </source>
</reference>
<dbReference type="EMBL" id="BMJN01000004">
    <property type="protein sequence ID" value="GGE26454.1"/>
    <property type="molecule type" value="Genomic_DNA"/>
</dbReference>
<accession>A0A917A4B7</accession>
<reference evidence="1" key="1">
    <citation type="journal article" date="2014" name="Int. J. Syst. Evol. Microbiol.">
        <title>Complete genome sequence of Corynebacterium casei LMG S-19264T (=DSM 44701T), isolated from a smear-ripened cheese.</title>
        <authorList>
            <consortium name="US DOE Joint Genome Institute (JGI-PGF)"/>
            <person name="Walter F."/>
            <person name="Albersmeier A."/>
            <person name="Kalinowski J."/>
            <person name="Ruckert C."/>
        </authorList>
    </citation>
    <scope>NUCLEOTIDE SEQUENCE</scope>
    <source>
        <strain evidence="1">CGMCC 1.15533</strain>
    </source>
</reference>
<dbReference type="RefSeq" id="WP_068989396.1">
    <property type="nucleotide sequence ID" value="NZ_BMJN01000004.1"/>
</dbReference>
<proteinExistence type="predicted"/>
<dbReference type="OrthoDB" id="9895293at2"/>
<gene>
    <name evidence="1" type="ORF">GCM10011510_04550</name>
</gene>
<comment type="caution">
    <text evidence="1">The sequence shown here is derived from an EMBL/GenBank/DDBJ whole genome shotgun (WGS) entry which is preliminary data.</text>
</comment>
<protein>
    <submittedName>
        <fullName evidence="1">Uncharacterized protein</fullName>
    </submittedName>
</protein>
<evidence type="ECO:0000313" key="2">
    <source>
        <dbReference type="Proteomes" id="UP000660801"/>
    </source>
</evidence>
<sequence length="67" mass="7807">MTYNEMILTVVAGVFACWAGFVTAHAKEKIRQYKEKVSYYQQPDTQVKIAQHVVKNNWLQNGQEVFK</sequence>
<name>A0A917A4B7_9STRE</name>
<organism evidence="1 2">
    <name type="scientific">Streptococcus himalayensis</name>
    <dbReference type="NCBI Taxonomy" id="1888195"/>
    <lineage>
        <taxon>Bacteria</taxon>
        <taxon>Bacillati</taxon>
        <taxon>Bacillota</taxon>
        <taxon>Bacilli</taxon>
        <taxon>Lactobacillales</taxon>
        <taxon>Streptococcaceae</taxon>
        <taxon>Streptococcus</taxon>
    </lineage>
</organism>
<keyword evidence="2" id="KW-1185">Reference proteome</keyword>